<accession>A0A9D4YG30</accession>
<name>A0A9D4YG30_PEA</name>
<protein>
    <submittedName>
        <fullName evidence="1">Uncharacterized protein</fullName>
    </submittedName>
</protein>
<reference evidence="1 2" key="1">
    <citation type="journal article" date="2022" name="Nat. Genet.">
        <title>Improved pea reference genome and pan-genome highlight genomic features and evolutionary characteristics.</title>
        <authorList>
            <person name="Yang T."/>
            <person name="Liu R."/>
            <person name="Luo Y."/>
            <person name="Hu S."/>
            <person name="Wang D."/>
            <person name="Wang C."/>
            <person name="Pandey M.K."/>
            <person name="Ge S."/>
            <person name="Xu Q."/>
            <person name="Li N."/>
            <person name="Li G."/>
            <person name="Huang Y."/>
            <person name="Saxena R.K."/>
            <person name="Ji Y."/>
            <person name="Li M."/>
            <person name="Yan X."/>
            <person name="He Y."/>
            <person name="Liu Y."/>
            <person name="Wang X."/>
            <person name="Xiang C."/>
            <person name="Varshney R.K."/>
            <person name="Ding H."/>
            <person name="Gao S."/>
            <person name="Zong X."/>
        </authorList>
    </citation>
    <scope>NUCLEOTIDE SEQUENCE [LARGE SCALE GENOMIC DNA]</scope>
    <source>
        <strain evidence="1 2">cv. Zhongwan 6</strain>
    </source>
</reference>
<evidence type="ECO:0000313" key="1">
    <source>
        <dbReference type="EMBL" id="KAI5438956.1"/>
    </source>
</evidence>
<gene>
    <name evidence="1" type="ORF">KIW84_024619</name>
</gene>
<dbReference type="EMBL" id="JAMSHJ010000002">
    <property type="protein sequence ID" value="KAI5438956.1"/>
    <property type="molecule type" value="Genomic_DNA"/>
</dbReference>
<dbReference type="Gramene" id="Psat02G0461900-T1">
    <property type="protein sequence ID" value="KAI5438956.1"/>
    <property type="gene ID" value="KIW84_024619"/>
</dbReference>
<evidence type="ECO:0000313" key="2">
    <source>
        <dbReference type="Proteomes" id="UP001058974"/>
    </source>
</evidence>
<keyword evidence="2" id="KW-1185">Reference proteome</keyword>
<dbReference type="AlphaFoldDB" id="A0A9D4YG30"/>
<proteinExistence type="predicted"/>
<dbReference type="Proteomes" id="UP001058974">
    <property type="component" value="Chromosome 2"/>
</dbReference>
<organism evidence="1 2">
    <name type="scientific">Pisum sativum</name>
    <name type="common">Garden pea</name>
    <name type="synonym">Lathyrus oleraceus</name>
    <dbReference type="NCBI Taxonomy" id="3888"/>
    <lineage>
        <taxon>Eukaryota</taxon>
        <taxon>Viridiplantae</taxon>
        <taxon>Streptophyta</taxon>
        <taxon>Embryophyta</taxon>
        <taxon>Tracheophyta</taxon>
        <taxon>Spermatophyta</taxon>
        <taxon>Magnoliopsida</taxon>
        <taxon>eudicotyledons</taxon>
        <taxon>Gunneridae</taxon>
        <taxon>Pentapetalae</taxon>
        <taxon>rosids</taxon>
        <taxon>fabids</taxon>
        <taxon>Fabales</taxon>
        <taxon>Fabaceae</taxon>
        <taxon>Papilionoideae</taxon>
        <taxon>50 kb inversion clade</taxon>
        <taxon>NPAAA clade</taxon>
        <taxon>Hologalegina</taxon>
        <taxon>IRL clade</taxon>
        <taxon>Fabeae</taxon>
        <taxon>Lathyrus</taxon>
    </lineage>
</organism>
<sequence length="264" mass="30302">MAFFIIFFNAFASTDVIVIITHITAHYHFYRDLFKISSSLIFPRRSWVCTSAITTPIHINVSLRNPRKRFKDSMRLRWFDFGHAAKKSLGEASYKLKHLSETKKSYLVSSPLWLFQLFLNSTFEPKLHVTVSPTIIAQNDARAIEGTKLALITPQETPLHRIFMKYIDLFLELTVFTSTMSPFVDCLVGPSWFRFPCVSPLAAAMSNLVWATFLTPTLSSTRIDTGTPGYGFVSYRNQNNLALFNFNLVHFMFGKRTFVGRNED</sequence>
<comment type="caution">
    <text evidence="1">The sequence shown here is derived from an EMBL/GenBank/DDBJ whole genome shotgun (WGS) entry which is preliminary data.</text>
</comment>